<proteinExistence type="predicted"/>
<name>A0ABV2JBN5_9FIRM</name>
<evidence type="ECO:0000313" key="2">
    <source>
        <dbReference type="Proteomes" id="UP001549162"/>
    </source>
</evidence>
<keyword evidence="1" id="KW-0808">Transferase</keyword>
<dbReference type="InterPro" id="IPR036890">
    <property type="entry name" value="HATPase_C_sf"/>
</dbReference>
<dbReference type="GO" id="GO:0016301">
    <property type="term" value="F:kinase activity"/>
    <property type="evidence" value="ECO:0007669"/>
    <property type="project" value="UniProtKB-KW"/>
</dbReference>
<evidence type="ECO:0000313" key="1">
    <source>
        <dbReference type="EMBL" id="MET3618235.1"/>
    </source>
</evidence>
<sequence>MSFLHDDILQDIIISQNLLKNNSESLNNITKSLKIHRNLINKIRTKINLLEPIKVDSISLYNKYLQLVNALQDIYETDKHIEFYSDKNIYIPIPYDRLVYRFMHELVINFLKHSKGYFSEIHLSIENSLINLHIENFGDYLDEDYAKLNSIGLKLIKNTLNIYNGNLCIHDNETKNVNDGSLIFSIELPIMEEVVNENFINRRP</sequence>
<dbReference type="EMBL" id="JBEPMA010000018">
    <property type="protein sequence ID" value="MET3618235.1"/>
    <property type="molecule type" value="Genomic_DNA"/>
</dbReference>
<protein>
    <submittedName>
        <fullName evidence="1">Glucose-6-phosphate-specific signal transduction histidine kinase</fullName>
    </submittedName>
</protein>
<accession>A0ABV2JBN5</accession>
<organism evidence="1 2">
    <name type="scientific">Peptoniphilus olsenii</name>
    <dbReference type="NCBI Taxonomy" id="411570"/>
    <lineage>
        <taxon>Bacteria</taxon>
        <taxon>Bacillati</taxon>
        <taxon>Bacillota</taxon>
        <taxon>Tissierellia</taxon>
        <taxon>Tissierellales</taxon>
        <taxon>Peptoniphilaceae</taxon>
        <taxon>Peptoniphilus</taxon>
    </lineage>
</organism>
<reference evidence="1 2" key="1">
    <citation type="submission" date="2024-06" db="EMBL/GenBank/DDBJ databases">
        <title>Genomic Encyclopedia of Type Strains, Phase IV (KMG-IV): sequencing the most valuable type-strain genomes for metagenomic binning, comparative biology and taxonomic classification.</title>
        <authorList>
            <person name="Goeker M."/>
        </authorList>
    </citation>
    <scope>NUCLEOTIDE SEQUENCE [LARGE SCALE GENOMIC DNA]</scope>
    <source>
        <strain evidence="1 2">DSM 21460</strain>
    </source>
</reference>
<dbReference type="SUPFAM" id="SSF55874">
    <property type="entry name" value="ATPase domain of HSP90 chaperone/DNA topoisomerase II/histidine kinase"/>
    <property type="match status" value="1"/>
</dbReference>
<dbReference type="Gene3D" id="3.30.565.10">
    <property type="entry name" value="Histidine kinase-like ATPase, C-terminal domain"/>
    <property type="match status" value="1"/>
</dbReference>
<keyword evidence="1" id="KW-0418">Kinase</keyword>
<dbReference type="Proteomes" id="UP001549162">
    <property type="component" value="Unassembled WGS sequence"/>
</dbReference>
<comment type="caution">
    <text evidence="1">The sequence shown here is derived from an EMBL/GenBank/DDBJ whole genome shotgun (WGS) entry which is preliminary data.</text>
</comment>
<keyword evidence="2" id="KW-1185">Reference proteome</keyword>
<gene>
    <name evidence="1" type="ORF">ABID14_001873</name>
</gene>